<name>A0ABU5AMP2_9HYPH</name>
<organism evidence="3 4">
    <name type="scientific">Mesorhizobium abyssinicae</name>
    <dbReference type="NCBI Taxonomy" id="1209958"/>
    <lineage>
        <taxon>Bacteria</taxon>
        <taxon>Pseudomonadati</taxon>
        <taxon>Pseudomonadota</taxon>
        <taxon>Alphaproteobacteria</taxon>
        <taxon>Hyphomicrobiales</taxon>
        <taxon>Phyllobacteriaceae</taxon>
        <taxon>Mesorhizobium</taxon>
    </lineage>
</organism>
<protein>
    <submittedName>
        <fullName evidence="3">Uncharacterized protein</fullName>
    </submittedName>
</protein>
<keyword evidence="4" id="KW-1185">Reference proteome</keyword>
<proteinExistence type="predicted"/>
<accession>A0ABU5AMP2</accession>
<gene>
    <name evidence="3" type="ORF">RFM23_12915</name>
</gene>
<evidence type="ECO:0000256" key="1">
    <source>
        <dbReference type="SAM" id="MobiDB-lite"/>
    </source>
</evidence>
<dbReference type="RefSeq" id="WP_320320473.1">
    <property type="nucleotide sequence ID" value="NZ_JAVIIP010000006.1"/>
</dbReference>
<sequence length="67" mass="7560">MTFLPQRKKPAPEAAGPYGQPVPRTQFKPFELGNHRAAWLCWQRDMIGMAAWLLKAVMGIVVLLLPD</sequence>
<dbReference type="Proteomes" id="UP001276564">
    <property type="component" value="Unassembled WGS sequence"/>
</dbReference>
<evidence type="ECO:0000313" key="3">
    <source>
        <dbReference type="EMBL" id="MDX8538521.1"/>
    </source>
</evidence>
<keyword evidence="2" id="KW-1133">Transmembrane helix</keyword>
<evidence type="ECO:0000256" key="2">
    <source>
        <dbReference type="SAM" id="Phobius"/>
    </source>
</evidence>
<feature type="transmembrane region" description="Helical" evidence="2">
    <location>
        <begin position="46"/>
        <end position="65"/>
    </location>
</feature>
<evidence type="ECO:0000313" key="4">
    <source>
        <dbReference type="Proteomes" id="UP001276564"/>
    </source>
</evidence>
<dbReference type="EMBL" id="JAVIIP010000006">
    <property type="protein sequence ID" value="MDX8538521.1"/>
    <property type="molecule type" value="Genomic_DNA"/>
</dbReference>
<reference evidence="3 4" key="1">
    <citation type="submission" date="2023-08" db="EMBL/GenBank/DDBJ databases">
        <title>Implementing the SeqCode for naming new Mesorhizobium species isolated from Vachellia karroo root nodules.</title>
        <authorList>
            <person name="Van Lill M."/>
        </authorList>
    </citation>
    <scope>NUCLEOTIDE SEQUENCE [LARGE SCALE GENOMIC DNA]</scope>
    <source>
        <strain evidence="3 4">VK4B</strain>
    </source>
</reference>
<feature type="region of interest" description="Disordered" evidence="1">
    <location>
        <begin position="1"/>
        <end position="22"/>
    </location>
</feature>
<keyword evidence="2" id="KW-0812">Transmembrane</keyword>
<comment type="caution">
    <text evidence="3">The sequence shown here is derived from an EMBL/GenBank/DDBJ whole genome shotgun (WGS) entry which is preliminary data.</text>
</comment>
<keyword evidence="2" id="KW-0472">Membrane</keyword>